<dbReference type="GO" id="GO:0006552">
    <property type="term" value="P:L-leucine catabolic process"/>
    <property type="evidence" value="ECO:0007669"/>
    <property type="project" value="TreeGrafter"/>
</dbReference>
<dbReference type="Proteomes" id="UP000327013">
    <property type="component" value="Chromosome 8"/>
</dbReference>
<dbReference type="InterPro" id="IPR000891">
    <property type="entry name" value="PYR_CT"/>
</dbReference>
<dbReference type="FunFam" id="3.20.20.70:FF:000038">
    <property type="entry name" value="Hydroxymethylglutaryl-CoA lyase, mitochondrial"/>
    <property type="match status" value="1"/>
</dbReference>
<evidence type="ECO:0000256" key="2">
    <source>
        <dbReference type="ARBA" id="ARBA00009405"/>
    </source>
</evidence>
<protein>
    <recommendedName>
        <fullName evidence="3">hydroxymethylglutaryl-CoA lyase</fullName>
        <ecNumber evidence="3">4.1.3.4</ecNumber>
    </recommendedName>
</protein>
<dbReference type="SUPFAM" id="SSF51569">
    <property type="entry name" value="Aldolase"/>
    <property type="match status" value="1"/>
</dbReference>
<evidence type="ECO:0000259" key="7">
    <source>
        <dbReference type="PROSITE" id="PS50991"/>
    </source>
</evidence>
<dbReference type="NCBIfam" id="NF004283">
    <property type="entry name" value="PRK05692.1"/>
    <property type="match status" value="1"/>
</dbReference>
<evidence type="ECO:0000256" key="5">
    <source>
        <dbReference type="ARBA" id="ARBA00023239"/>
    </source>
</evidence>
<dbReference type="EMBL" id="CM017328">
    <property type="protein sequence ID" value="KAE8125155.1"/>
    <property type="molecule type" value="Genomic_DNA"/>
</dbReference>
<dbReference type="GO" id="GO:0004419">
    <property type="term" value="F:hydroxymethylglutaryl-CoA lyase activity"/>
    <property type="evidence" value="ECO:0007669"/>
    <property type="project" value="UniProtKB-EC"/>
</dbReference>
<dbReference type="PROSITE" id="PS50991">
    <property type="entry name" value="PYR_CT"/>
    <property type="match status" value="1"/>
</dbReference>
<sequence length="423" mass="44911">MPAARGLCKSSWGSTFLLHKLVPVMLSSIGADTFKRFSSSDCVSAASTSHEEIRDAYLWSNQTRNVSQGDTVNGALASRGWNYQALGNARDAWCLVNRHYSTHCNDKCTEEFSNKFLRSIPGYVKIVEVGPRDGLQNEKQIVPTSVKVELIKMLVSSGLPVVEATSFVSPKWVPQLADAKDVMEAIRHVESARFPVLTPNLKGFEAAVAAGAKEVAIFASASESFSKSNINCTIEDSLTRYRNVVLAASKLSIPVRGYISCVVGCPVEGAVPPTKVAYVARELYDMGCSEISLGDTIGVGTPGTVIPMLEAVMGVVRVDKLAVHFHDTYGQALSNILASLQMGISTVDSSVSGLGGCPYAVGASGNVATEDVVYMLNGLGVKTNVDLGKLILAGDFISKNLGRPSGSKTAVALSKLTAHASKL</sequence>
<comment type="pathway">
    <text evidence="1">Metabolic intermediate metabolism; (S)-3-hydroxy-3-methylglutaryl-CoA degradation; acetoacetate from (S)-3-hydroxy-3-methylglutaryl-CoA: step 1/1.</text>
</comment>
<dbReference type="PANTHER" id="PTHR42738:SF15">
    <property type="entry name" value="HYDROXYMETHYLGLUTARYL-COA LYASE"/>
    <property type="match status" value="1"/>
</dbReference>
<evidence type="ECO:0000256" key="1">
    <source>
        <dbReference type="ARBA" id="ARBA00005143"/>
    </source>
</evidence>
<evidence type="ECO:0000256" key="3">
    <source>
        <dbReference type="ARBA" id="ARBA00012910"/>
    </source>
</evidence>
<dbReference type="AlphaFoldDB" id="A0A5N6RS35"/>
<evidence type="ECO:0000256" key="4">
    <source>
        <dbReference type="ARBA" id="ARBA00022723"/>
    </source>
</evidence>
<name>A0A5N6RS35_9ROSI</name>
<comment type="catalytic activity">
    <reaction evidence="6">
        <text>(3S)-3-hydroxy-3-methylglutaryl-CoA = acetoacetate + acetyl-CoA</text>
        <dbReference type="Rhea" id="RHEA:24404"/>
        <dbReference type="ChEBI" id="CHEBI:13705"/>
        <dbReference type="ChEBI" id="CHEBI:43074"/>
        <dbReference type="ChEBI" id="CHEBI:57288"/>
        <dbReference type="EC" id="4.1.3.4"/>
    </reaction>
</comment>
<dbReference type="UniPathway" id="UPA00896">
    <property type="reaction ID" value="UER00863"/>
</dbReference>
<accession>A0A5N6RS35</accession>
<evidence type="ECO:0000313" key="8">
    <source>
        <dbReference type="EMBL" id="KAE8125155.1"/>
    </source>
</evidence>
<dbReference type="InterPro" id="IPR013785">
    <property type="entry name" value="Aldolase_TIM"/>
</dbReference>
<dbReference type="OrthoDB" id="1905920at2759"/>
<comment type="similarity">
    <text evidence="2">Belongs to the HMG-CoA lyase family.</text>
</comment>
<dbReference type="GO" id="GO:0046872">
    <property type="term" value="F:metal ion binding"/>
    <property type="evidence" value="ECO:0007669"/>
    <property type="project" value="UniProtKB-KW"/>
</dbReference>
<reference evidence="8 9" key="1">
    <citation type="submission" date="2019-06" db="EMBL/GenBank/DDBJ databases">
        <title>A chromosomal-level reference genome of Carpinus fangiana (Coryloideae, Betulaceae).</title>
        <authorList>
            <person name="Yang X."/>
            <person name="Wang Z."/>
            <person name="Zhang L."/>
            <person name="Hao G."/>
            <person name="Liu J."/>
            <person name="Yang Y."/>
        </authorList>
    </citation>
    <scope>NUCLEOTIDE SEQUENCE [LARGE SCALE GENOMIC DNA]</scope>
    <source>
        <strain evidence="8">Cfa_2016G</strain>
        <tissue evidence="8">Leaf</tissue>
    </source>
</reference>
<dbReference type="EC" id="4.1.3.4" evidence="3"/>
<organism evidence="8 9">
    <name type="scientific">Carpinus fangiana</name>
    <dbReference type="NCBI Taxonomy" id="176857"/>
    <lineage>
        <taxon>Eukaryota</taxon>
        <taxon>Viridiplantae</taxon>
        <taxon>Streptophyta</taxon>
        <taxon>Embryophyta</taxon>
        <taxon>Tracheophyta</taxon>
        <taxon>Spermatophyta</taxon>
        <taxon>Magnoliopsida</taxon>
        <taxon>eudicotyledons</taxon>
        <taxon>Gunneridae</taxon>
        <taxon>Pentapetalae</taxon>
        <taxon>rosids</taxon>
        <taxon>fabids</taxon>
        <taxon>Fagales</taxon>
        <taxon>Betulaceae</taxon>
        <taxon>Carpinus</taxon>
    </lineage>
</organism>
<dbReference type="Pfam" id="PF00682">
    <property type="entry name" value="HMGL-like"/>
    <property type="match status" value="1"/>
</dbReference>
<evidence type="ECO:0000256" key="6">
    <source>
        <dbReference type="ARBA" id="ARBA00049877"/>
    </source>
</evidence>
<dbReference type="GO" id="GO:0046951">
    <property type="term" value="P:ketone body biosynthetic process"/>
    <property type="evidence" value="ECO:0007669"/>
    <property type="project" value="TreeGrafter"/>
</dbReference>
<feature type="domain" description="Pyruvate carboxyltransferase" evidence="7">
    <location>
        <begin position="124"/>
        <end position="391"/>
    </location>
</feature>
<dbReference type="Gene3D" id="3.20.20.70">
    <property type="entry name" value="Aldolase class I"/>
    <property type="match status" value="1"/>
</dbReference>
<keyword evidence="9" id="KW-1185">Reference proteome</keyword>
<gene>
    <name evidence="8" type="ORF">FH972_019989</name>
</gene>
<dbReference type="CDD" id="cd07938">
    <property type="entry name" value="DRE_TIM_HMGL"/>
    <property type="match status" value="1"/>
</dbReference>
<evidence type="ECO:0000313" key="9">
    <source>
        <dbReference type="Proteomes" id="UP000327013"/>
    </source>
</evidence>
<keyword evidence="5" id="KW-0456">Lyase</keyword>
<dbReference type="InterPro" id="IPR043594">
    <property type="entry name" value="HMGL"/>
</dbReference>
<proteinExistence type="inferred from homology"/>
<keyword evidence="4" id="KW-0479">Metal-binding</keyword>
<dbReference type="PANTHER" id="PTHR42738">
    <property type="entry name" value="HYDROXYMETHYLGLUTARYL-COA LYASE"/>
    <property type="match status" value="1"/>
</dbReference>